<name>A0A9N7NER3_STRHE</name>
<proteinExistence type="predicted"/>
<accession>A0A9N7NER3</accession>
<feature type="region of interest" description="Disordered" evidence="1">
    <location>
        <begin position="198"/>
        <end position="221"/>
    </location>
</feature>
<comment type="caution">
    <text evidence="2">The sequence shown here is derived from an EMBL/GenBank/DDBJ whole genome shotgun (WGS) entry which is preliminary data.</text>
</comment>
<keyword evidence="3" id="KW-1185">Reference proteome</keyword>
<reference evidence="2" key="1">
    <citation type="submission" date="2019-12" db="EMBL/GenBank/DDBJ databases">
        <authorList>
            <person name="Scholes J."/>
        </authorList>
    </citation>
    <scope>NUCLEOTIDE SEQUENCE</scope>
</reference>
<feature type="compositionally biased region" description="Basic and acidic residues" evidence="1">
    <location>
        <begin position="66"/>
        <end position="75"/>
    </location>
</feature>
<dbReference type="AlphaFoldDB" id="A0A9N7NER3"/>
<dbReference type="OrthoDB" id="1328126at2759"/>
<dbReference type="Proteomes" id="UP001153555">
    <property type="component" value="Unassembled WGS sequence"/>
</dbReference>
<sequence>AYVQEFASKTRLLATTGIQILQLVEKAPQVLLGDGNFAKMHDAAQKILGVHSEVPRVKPYHPGPSQHRDTCTEKKDVSKDYVKGVVSQLADDVFWNDPDTLVMIDEIMKAVEEQDRFMRMQRDVPSFSLGLSSDDDAGDVAERQHTSDNVFKQPGGMQPEVDVQKLVLGLSDKTTRTFDKTPTIEVSGLVPDQCVTTETGEAGDADRSPRSKRHVNETSAAKSPYIERTIDVNKKLDGHERTIANWTLKNDVND</sequence>
<dbReference type="EMBL" id="CACSLK010027773">
    <property type="protein sequence ID" value="CAA0829125.1"/>
    <property type="molecule type" value="Genomic_DNA"/>
</dbReference>
<feature type="non-terminal residue" evidence="2">
    <location>
        <position position="1"/>
    </location>
</feature>
<evidence type="ECO:0000313" key="2">
    <source>
        <dbReference type="EMBL" id="CAA0829125.1"/>
    </source>
</evidence>
<protein>
    <submittedName>
        <fullName evidence="2">Uncharacterized protein</fullName>
    </submittedName>
</protein>
<feature type="non-terminal residue" evidence="2">
    <location>
        <position position="254"/>
    </location>
</feature>
<evidence type="ECO:0000313" key="3">
    <source>
        <dbReference type="Proteomes" id="UP001153555"/>
    </source>
</evidence>
<gene>
    <name evidence="2" type="ORF">SHERM_24714</name>
</gene>
<evidence type="ECO:0000256" key="1">
    <source>
        <dbReference type="SAM" id="MobiDB-lite"/>
    </source>
</evidence>
<organism evidence="2 3">
    <name type="scientific">Striga hermonthica</name>
    <name type="common">Purple witchweed</name>
    <name type="synonym">Buchnera hermonthica</name>
    <dbReference type="NCBI Taxonomy" id="68872"/>
    <lineage>
        <taxon>Eukaryota</taxon>
        <taxon>Viridiplantae</taxon>
        <taxon>Streptophyta</taxon>
        <taxon>Embryophyta</taxon>
        <taxon>Tracheophyta</taxon>
        <taxon>Spermatophyta</taxon>
        <taxon>Magnoliopsida</taxon>
        <taxon>eudicotyledons</taxon>
        <taxon>Gunneridae</taxon>
        <taxon>Pentapetalae</taxon>
        <taxon>asterids</taxon>
        <taxon>lamiids</taxon>
        <taxon>Lamiales</taxon>
        <taxon>Orobanchaceae</taxon>
        <taxon>Buchnereae</taxon>
        <taxon>Striga</taxon>
    </lineage>
</organism>
<feature type="region of interest" description="Disordered" evidence="1">
    <location>
        <begin position="55"/>
        <end position="75"/>
    </location>
</feature>